<keyword evidence="4" id="KW-1185">Reference proteome</keyword>
<feature type="region of interest" description="Disordered" evidence="1">
    <location>
        <begin position="1"/>
        <end position="20"/>
    </location>
</feature>
<feature type="transmembrane region" description="Helical" evidence="2">
    <location>
        <begin position="276"/>
        <end position="298"/>
    </location>
</feature>
<reference evidence="3 4" key="1">
    <citation type="journal article" date="2019" name="Int. J. Syst. Evol. Microbiol.">
        <title>The Global Catalogue of Microorganisms (GCM) 10K type strain sequencing project: providing services to taxonomists for standard genome sequencing and annotation.</title>
        <authorList>
            <consortium name="The Broad Institute Genomics Platform"/>
            <consortium name="The Broad Institute Genome Sequencing Center for Infectious Disease"/>
            <person name="Wu L."/>
            <person name="Ma J."/>
        </authorList>
    </citation>
    <scope>NUCLEOTIDE SEQUENCE [LARGE SCALE GENOMIC DNA]</scope>
    <source>
        <strain evidence="3 4">JCM 10671</strain>
    </source>
</reference>
<keyword evidence="2" id="KW-1133">Transmembrane helix</keyword>
<feature type="transmembrane region" description="Helical" evidence="2">
    <location>
        <begin position="222"/>
        <end position="243"/>
    </location>
</feature>
<sequence length="543" mass="56494">MTAARTPVQLAGVSPSAPGRDETAWRAGFVLLAAGLFGLYLLDPPNVPDLAAQTARAEAAKDGAYLWWTGWFGGVVQPSYSVFSPFVMAKIGVGLSAALAGVAACAAAPVLFEGTRRPRAASAVFGVGVLLNVLGGRVTFALGFAAAVIAAALLRRRRAWWAGAAGVAACLLSPLAGLWLGLIAVTVAIVDTSRRRAAVGVSAALVGVALTLALVFRNSGPMAFPWWHVAMALCAIAGVLVACQDRAVRVGALLFGLAVVAFAVVPTAVGTNMMRLVWLTAGPVVVATGTIAVGRVALRRTGVALLTVGALLWPTVDLSLELAKASSPAASPAYYAPLVEELGRQARAAGPAALGQRLEIIDPASHWSAAYVAPTVPIARGWDRQADRAANPLFYDGTLTADSYRTWLHELAVRWVALPSEGSLDYAAQAEADLVRSGLPYLTPVWSNASWQLFQVTDAAPLVRGAQLVELDASEITFVAPQAGPVHLQIRWSPLLALTGAGGETGCVRERGPWTSVDVTSPGTYTLVSKLALPTGDDRTDCN</sequence>
<organism evidence="3 4">
    <name type="scientific">Sporichthya brevicatena</name>
    <dbReference type="NCBI Taxonomy" id="171442"/>
    <lineage>
        <taxon>Bacteria</taxon>
        <taxon>Bacillati</taxon>
        <taxon>Actinomycetota</taxon>
        <taxon>Actinomycetes</taxon>
        <taxon>Sporichthyales</taxon>
        <taxon>Sporichthyaceae</taxon>
        <taxon>Sporichthya</taxon>
    </lineage>
</organism>
<gene>
    <name evidence="3" type="ORF">GCM10009547_01080</name>
</gene>
<accession>A0ABN1G3B3</accession>
<evidence type="ECO:0000313" key="3">
    <source>
        <dbReference type="EMBL" id="GAA0603287.1"/>
    </source>
</evidence>
<proteinExistence type="predicted"/>
<dbReference type="RefSeq" id="WP_344600462.1">
    <property type="nucleotide sequence ID" value="NZ_BAAAHE010000001.1"/>
</dbReference>
<feature type="transmembrane region" description="Helical" evidence="2">
    <location>
        <begin position="197"/>
        <end position="216"/>
    </location>
</feature>
<evidence type="ECO:0000313" key="4">
    <source>
        <dbReference type="Proteomes" id="UP001500957"/>
    </source>
</evidence>
<feature type="transmembrane region" description="Helical" evidence="2">
    <location>
        <begin position="124"/>
        <end position="154"/>
    </location>
</feature>
<dbReference type="Proteomes" id="UP001500957">
    <property type="component" value="Unassembled WGS sequence"/>
</dbReference>
<keyword evidence="2" id="KW-0812">Transmembrane</keyword>
<name>A0ABN1G3B3_9ACTN</name>
<feature type="transmembrane region" description="Helical" evidence="2">
    <location>
        <begin position="160"/>
        <end position="190"/>
    </location>
</feature>
<feature type="transmembrane region" description="Helical" evidence="2">
    <location>
        <begin position="63"/>
        <end position="83"/>
    </location>
</feature>
<feature type="transmembrane region" description="Helical" evidence="2">
    <location>
        <begin position="24"/>
        <end position="42"/>
    </location>
</feature>
<comment type="caution">
    <text evidence="3">The sequence shown here is derived from an EMBL/GenBank/DDBJ whole genome shotgun (WGS) entry which is preliminary data.</text>
</comment>
<evidence type="ECO:0000256" key="2">
    <source>
        <dbReference type="SAM" id="Phobius"/>
    </source>
</evidence>
<feature type="transmembrane region" description="Helical" evidence="2">
    <location>
        <begin position="89"/>
        <end position="112"/>
    </location>
</feature>
<keyword evidence="2" id="KW-0472">Membrane</keyword>
<dbReference type="EMBL" id="BAAAHE010000001">
    <property type="protein sequence ID" value="GAA0603287.1"/>
    <property type="molecule type" value="Genomic_DNA"/>
</dbReference>
<evidence type="ECO:0000256" key="1">
    <source>
        <dbReference type="SAM" id="MobiDB-lite"/>
    </source>
</evidence>
<protein>
    <submittedName>
        <fullName evidence="3">MFS transporter</fullName>
    </submittedName>
</protein>
<feature type="transmembrane region" description="Helical" evidence="2">
    <location>
        <begin position="250"/>
        <end position="270"/>
    </location>
</feature>